<dbReference type="PANTHER" id="PTHR28006:SF1">
    <property type="entry name" value="MONOPOLIN COMPLEX SUBUNIT CSM1"/>
    <property type="match status" value="1"/>
</dbReference>
<dbReference type="Proteomes" id="UP000016933">
    <property type="component" value="Unassembled WGS sequence"/>
</dbReference>
<organism evidence="4 5">
    <name type="scientific">Dothistroma septosporum (strain NZE10 / CBS 128990)</name>
    <name type="common">Red band needle blight fungus</name>
    <name type="synonym">Mycosphaerella pini</name>
    <dbReference type="NCBI Taxonomy" id="675120"/>
    <lineage>
        <taxon>Eukaryota</taxon>
        <taxon>Fungi</taxon>
        <taxon>Dikarya</taxon>
        <taxon>Ascomycota</taxon>
        <taxon>Pezizomycotina</taxon>
        <taxon>Dothideomycetes</taxon>
        <taxon>Dothideomycetidae</taxon>
        <taxon>Mycosphaerellales</taxon>
        <taxon>Mycosphaerellaceae</taxon>
        <taxon>Dothistroma</taxon>
    </lineage>
</organism>
<feature type="compositionally biased region" description="Basic residues" evidence="2">
    <location>
        <begin position="136"/>
        <end position="145"/>
    </location>
</feature>
<keyword evidence="5" id="KW-1185">Reference proteome</keyword>
<name>N1PC99_DOTSN</name>
<feature type="compositionally biased region" description="Basic and acidic residues" evidence="2">
    <location>
        <begin position="222"/>
        <end position="243"/>
    </location>
</feature>
<dbReference type="HOGENOM" id="CLU_029214_2_0_1"/>
<dbReference type="InterPro" id="IPR020981">
    <property type="entry name" value="Csm1/Pcs1_C"/>
</dbReference>
<sequence length="512" mass="56737">MPPRAKVVPARAAGDDSEDDLAATTTHASTGAENRRSTATRSTKAKPTARRVSVGKPAAKRKTAPKRTRKALEDRTNMPDGNETEEVEAFDDNDEDMADTAKPKAKRAKIAATTTRKTAVKNAATERNEEYTKTKAPAKRGRPAKRAPSPEPLLTIPETQPDPDKMEDVEQSIEVEPNMDISREPTPPPLQKFVQRAPSASIQPLLPRPSARAGSAQPGYARPRERSGSASGTERRGADPELRRQLNDILKKYENLQLKYEGLEELGKNQSESNFERLKRASDQKAKDAHELISLLKKEMAELRKSTSVSTSETTTLQKQVDDLTTSKETLVTERDEIRGKLHVSQNEVKSLEAKLSNARQQISNGAEEAKVAAPKKSNGAISVNTTEAQKEAKMKEDLYSDLTGLIIMGVRRNEGEDVYKCVQTGRNGTLQFHLSVGNDSSTPNPRTPSGLKYEEAEFAYEPLFDEKNDKALLNILPDYLTEEICFPRNHAQRFYSKVVDSMTKKIVVEDD</sequence>
<evidence type="ECO:0000259" key="3">
    <source>
        <dbReference type="Pfam" id="PF12539"/>
    </source>
</evidence>
<dbReference type="GO" id="GO:0005730">
    <property type="term" value="C:nucleolus"/>
    <property type="evidence" value="ECO:0007669"/>
    <property type="project" value="TreeGrafter"/>
</dbReference>
<evidence type="ECO:0000256" key="2">
    <source>
        <dbReference type="SAM" id="MobiDB-lite"/>
    </source>
</evidence>
<dbReference type="CDD" id="cd23787">
    <property type="entry name" value="RWD_CSM1"/>
    <property type="match status" value="1"/>
</dbReference>
<feature type="compositionally biased region" description="Low complexity" evidence="2">
    <location>
        <begin position="1"/>
        <end position="12"/>
    </location>
</feature>
<dbReference type="EMBL" id="KB446547">
    <property type="protein sequence ID" value="EME38423.1"/>
    <property type="molecule type" value="Genomic_DNA"/>
</dbReference>
<dbReference type="GO" id="GO:0072686">
    <property type="term" value="C:mitotic spindle"/>
    <property type="evidence" value="ECO:0007669"/>
    <property type="project" value="TreeGrafter"/>
</dbReference>
<dbReference type="STRING" id="675120.N1PC99"/>
<dbReference type="Gene3D" id="3.90.1150.80">
    <property type="match status" value="1"/>
</dbReference>
<dbReference type="InterPro" id="IPR040349">
    <property type="entry name" value="Csm1/Pcs1"/>
</dbReference>
<feature type="compositionally biased region" description="Polar residues" evidence="2">
    <location>
        <begin position="23"/>
        <end position="42"/>
    </location>
</feature>
<keyword evidence="1" id="KW-0175">Coiled coil</keyword>
<reference evidence="5" key="1">
    <citation type="journal article" date="2012" name="PLoS Genet.">
        <title>The genomes of the fungal plant pathogens Cladosporium fulvum and Dothistroma septosporum reveal adaptation to different hosts and lifestyles but also signatures of common ancestry.</title>
        <authorList>
            <person name="de Wit P.J.G.M."/>
            <person name="van der Burgt A."/>
            <person name="Oekmen B."/>
            <person name="Stergiopoulos I."/>
            <person name="Abd-Elsalam K.A."/>
            <person name="Aerts A.L."/>
            <person name="Bahkali A.H."/>
            <person name="Beenen H.G."/>
            <person name="Chettri P."/>
            <person name="Cox M.P."/>
            <person name="Datema E."/>
            <person name="de Vries R.P."/>
            <person name="Dhillon B."/>
            <person name="Ganley A.R."/>
            <person name="Griffiths S.A."/>
            <person name="Guo Y."/>
            <person name="Hamelin R.C."/>
            <person name="Henrissat B."/>
            <person name="Kabir M.S."/>
            <person name="Jashni M.K."/>
            <person name="Kema G."/>
            <person name="Klaubauf S."/>
            <person name="Lapidus A."/>
            <person name="Levasseur A."/>
            <person name="Lindquist E."/>
            <person name="Mehrabi R."/>
            <person name="Ohm R.A."/>
            <person name="Owen T.J."/>
            <person name="Salamov A."/>
            <person name="Schwelm A."/>
            <person name="Schijlen E."/>
            <person name="Sun H."/>
            <person name="van den Burg H.A."/>
            <person name="van Ham R.C.H.J."/>
            <person name="Zhang S."/>
            <person name="Goodwin S.B."/>
            <person name="Grigoriev I.V."/>
            <person name="Collemare J."/>
            <person name="Bradshaw R.E."/>
        </authorList>
    </citation>
    <scope>NUCLEOTIDE SEQUENCE [LARGE SCALE GENOMIC DNA]</scope>
    <source>
        <strain evidence="5">NZE10 / CBS 128990</strain>
    </source>
</reference>
<evidence type="ECO:0000313" key="4">
    <source>
        <dbReference type="EMBL" id="EME38423.1"/>
    </source>
</evidence>
<proteinExistence type="predicted"/>
<feature type="domain" description="Monopolin complex subunit Csm1/Pcs1 C-terminal" evidence="3">
    <location>
        <begin position="394"/>
        <end position="490"/>
    </location>
</feature>
<dbReference type="GO" id="GO:0034506">
    <property type="term" value="C:chromosome, centromeric core domain"/>
    <property type="evidence" value="ECO:0007669"/>
    <property type="project" value="TreeGrafter"/>
</dbReference>
<evidence type="ECO:0000256" key="1">
    <source>
        <dbReference type="SAM" id="Coils"/>
    </source>
</evidence>
<dbReference type="AlphaFoldDB" id="N1PC99"/>
<feature type="region of interest" description="Disordered" evidence="2">
    <location>
        <begin position="1"/>
        <end position="243"/>
    </location>
</feature>
<dbReference type="PANTHER" id="PTHR28006">
    <property type="entry name" value="MONOPOLIN COMPLEX SUBUNIT CSM1"/>
    <property type="match status" value="1"/>
</dbReference>
<feature type="region of interest" description="Disordered" evidence="2">
    <location>
        <begin position="268"/>
        <end position="287"/>
    </location>
</feature>
<dbReference type="FunFam" id="3.90.1150.80:FF:000001">
    <property type="entry name" value="Chromosome segregation protein (Pcs1)"/>
    <property type="match status" value="1"/>
</dbReference>
<dbReference type="OMA" id="SDNLYDC"/>
<reference evidence="4 5" key="2">
    <citation type="journal article" date="2012" name="PLoS Pathog.">
        <title>Diverse lifestyles and strategies of plant pathogenesis encoded in the genomes of eighteen Dothideomycetes fungi.</title>
        <authorList>
            <person name="Ohm R.A."/>
            <person name="Feau N."/>
            <person name="Henrissat B."/>
            <person name="Schoch C.L."/>
            <person name="Horwitz B.A."/>
            <person name="Barry K.W."/>
            <person name="Condon B.J."/>
            <person name="Copeland A.C."/>
            <person name="Dhillon B."/>
            <person name="Glaser F."/>
            <person name="Hesse C.N."/>
            <person name="Kosti I."/>
            <person name="LaButti K."/>
            <person name="Lindquist E.A."/>
            <person name="Lucas S."/>
            <person name="Salamov A.A."/>
            <person name="Bradshaw R.E."/>
            <person name="Ciuffetti L."/>
            <person name="Hamelin R.C."/>
            <person name="Kema G.H.J."/>
            <person name="Lawrence C."/>
            <person name="Scott J.A."/>
            <person name="Spatafora J.W."/>
            <person name="Turgeon B.G."/>
            <person name="de Wit P.J.G.M."/>
            <person name="Zhong S."/>
            <person name="Goodwin S.B."/>
            <person name="Grigoriev I.V."/>
        </authorList>
    </citation>
    <scope>NUCLEOTIDE SEQUENCE [LARGE SCALE GENOMIC DNA]</scope>
    <source>
        <strain evidence="5">NZE10 / CBS 128990</strain>
    </source>
</reference>
<dbReference type="OrthoDB" id="2431049at2759"/>
<dbReference type="GO" id="GO:0033551">
    <property type="term" value="C:monopolin complex"/>
    <property type="evidence" value="ECO:0007669"/>
    <property type="project" value="InterPro"/>
</dbReference>
<dbReference type="GO" id="GO:1990644">
    <property type="term" value="F:microtubule site clamp"/>
    <property type="evidence" value="ECO:0007669"/>
    <property type="project" value="TreeGrafter"/>
</dbReference>
<feature type="compositionally biased region" description="Low complexity" evidence="2">
    <location>
        <begin position="110"/>
        <end position="123"/>
    </location>
</feature>
<gene>
    <name evidence="4" type="ORF">DOTSEDRAFT_181567</name>
</gene>
<feature type="compositionally biased region" description="Acidic residues" evidence="2">
    <location>
        <begin position="82"/>
        <end position="98"/>
    </location>
</feature>
<dbReference type="InterPro" id="IPR038608">
    <property type="entry name" value="Csm1/Pcs1_C_sf"/>
</dbReference>
<evidence type="ECO:0000313" key="5">
    <source>
        <dbReference type="Proteomes" id="UP000016933"/>
    </source>
</evidence>
<feature type="compositionally biased region" description="Basic residues" evidence="2">
    <location>
        <begin position="58"/>
        <end position="69"/>
    </location>
</feature>
<dbReference type="GO" id="GO:0051315">
    <property type="term" value="P:attachment of mitotic spindle microtubules to kinetochore"/>
    <property type="evidence" value="ECO:0007669"/>
    <property type="project" value="TreeGrafter"/>
</dbReference>
<dbReference type="eggNOG" id="ENOG502R6WM">
    <property type="taxonomic scope" value="Eukaryota"/>
</dbReference>
<accession>N1PC99</accession>
<feature type="compositionally biased region" description="Basic and acidic residues" evidence="2">
    <location>
        <begin position="124"/>
        <end position="133"/>
    </location>
</feature>
<feature type="compositionally biased region" description="Basic and acidic residues" evidence="2">
    <location>
        <begin position="274"/>
        <end position="287"/>
    </location>
</feature>
<protein>
    <recommendedName>
        <fullName evidence="3">Monopolin complex subunit Csm1/Pcs1 C-terminal domain-containing protein</fullName>
    </recommendedName>
</protein>
<dbReference type="GO" id="GO:0045144">
    <property type="term" value="P:meiotic sister chromatid segregation"/>
    <property type="evidence" value="ECO:0007669"/>
    <property type="project" value="TreeGrafter"/>
</dbReference>
<feature type="coiled-coil region" evidence="1">
    <location>
        <begin position="335"/>
        <end position="369"/>
    </location>
</feature>
<dbReference type="Pfam" id="PF12539">
    <property type="entry name" value="Csm1"/>
    <property type="match status" value="1"/>
</dbReference>